<evidence type="ECO:0000256" key="14">
    <source>
        <dbReference type="SAM" id="Phobius"/>
    </source>
</evidence>
<evidence type="ECO:0000256" key="7">
    <source>
        <dbReference type="ARBA" id="ARBA00022692"/>
    </source>
</evidence>
<keyword evidence="11" id="KW-0594">Phospholipid biosynthesis</keyword>
<keyword evidence="9" id="KW-0443">Lipid metabolism</keyword>
<evidence type="ECO:0000256" key="12">
    <source>
        <dbReference type="ARBA" id="ARBA00023264"/>
    </source>
</evidence>
<feature type="transmembrane region" description="Helical" evidence="14">
    <location>
        <begin position="127"/>
        <end position="148"/>
    </location>
</feature>
<name>W6M148_9GAMM</name>
<dbReference type="PIRSF" id="PIRSF000847">
    <property type="entry name" value="Phos_ph_gly_syn"/>
    <property type="match status" value="1"/>
</dbReference>
<feature type="transmembrane region" description="Helical" evidence="14">
    <location>
        <begin position="12"/>
        <end position="31"/>
    </location>
</feature>
<dbReference type="OrthoDB" id="9796672at2"/>
<protein>
    <recommendedName>
        <fullName evidence="5">CDP-diacylglycerol--glycerol-3-phosphate 3-phosphatidyltransferase</fullName>
        <ecNumber evidence="4">2.7.8.5</ecNumber>
    </recommendedName>
</protein>
<evidence type="ECO:0000256" key="3">
    <source>
        <dbReference type="ARBA" id="ARBA00010441"/>
    </source>
</evidence>
<keyword evidence="8 14" id="KW-1133">Transmembrane helix</keyword>
<evidence type="ECO:0000256" key="11">
    <source>
        <dbReference type="ARBA" id="ARBA00023209"/>
    </source>
</evidence>
<evidence type="ECO:0000256" key="4">
    <source>
        <dbReference type="ARBA" id="ARBA00013170"/>
    </source>
</evidence>
<dbReference type="InterPro" id="IPR000462">
    <property type="entry name" value="CDP-OH_P_trans"/>
</dbReference>
<comment type="similarity">
    <text evidence="3">Belongs to the CDP-alcohol phosphatidyltransferase class-I family.</text>
</comment>
<dbReference type="EC" id="2.7.8.5" evidence="4"/>
<dbReference type="RefSeq" id="WP_048670192.1">
    <property type="nucleotide sequence ID" value="NZ_CBTJ020000002.1"/>
</dbReference>
<dbReference type="AlphaFoldDB" id="W6M148"/>
<dbReference type="Pfam" id="PF01066">
    <property type="entry name" value="CDP-OH_P_transf"/>
    <property type="match status" value="1"/>
</dbReference>
<organism evidence="15 16">
    <name type="scientific">Candidatus Competibacter denitrificans Run_A_D11</name>
    <dbReference type="NCBI Taxonomy" id="1400863"/>
    <lineage>
        <taxon>Bacteria</taxon>
        <taxon>Pseudomonadati</taxon>
        <taxon>Pseudomonadota</taxon>
        <taxon>Gammaproteobacteria</taxon>
        <taxon>Candidatus Competibacteraceae</taxon>
        <taxon>Candidatus Competibacter</taxon>
    </lineage>
</organism>
<sequence length="194" mass="21687">MVPWPFQIRDIPNLITSLRILLVPPFLWLLLQGRYGAALLLFTIAGFSDALDGFLAKRYGWTSDLGGILDPIADKLLLVGAILVLGWLEVLPLWLVVLVILRDAMIVAGAVSYHLMIERIRPHPLLISKLNTLLQLVLVFVVIAHRGLMPLPDWLPTGLLYLTAITTIWSGLAYVWRWGRSAWHTAQGLSPPTE</sequence>
<evidence type="ECO:0000256" key="1">
    <source>
        <dbReference type="ARBA" id="ARBA00004141"/>
    </source>
</evidence>
<evidence type="ECO:0000256" key="6">
    <source>
        <dbReference type="ARBA" id="ARBA00022516"/>
    </source>
</evidence>
<reference evidence="15" key="1">
    <citation type="submission" date="2013-07" db="EMBL/GenBank/DDBJ databases">
        <authorList>
            <person name="McIlroy S."/>
        </authorList>
    </citation>
    <scope>NUCLEOTIDE SEQUENCE [LARGE SCALE GENOMIC DNA]</scope>
    <source>
        <strain evidence="15">Run_A_D11</strain>
    </source>
</reference>
<keyword evidence="10 14" id="KW-0472">Membrane</keyword>
<comment type="caution">
    <text evidence="15">The sequence shown here is derived from an EMBL/GenBank/DDBJ whole genome shotgun (WGS) entry which is preliminary data.</text>
</comment>
<feature type="transmembrane region" description="Helical" evidence="14">
    <location>
        <begin position="154"/>
        <end position="176"/>
    </location>
</feature>
<dbReference type="GO" id="GO:0046474">
    <property type="term" value="P:glycerophospholipid biosynthetic process"/>
    <property type="evidence" value="ECO:0007669"/>
    <property type="project" value="TreeGrafter"/>
</dbReference>
<dbReference type="InterPro" id="IPR004570">
    <property type="entry name" value="Phosphatidylglycerol_P_synth"/>
</dbReference>
<keyword evidence="6" id="KW-0444">Lipid biosynthesis</keyword>
<dbReference type="STRING" id="1400863.BN873_100073"/>
<evidence type="ECO:0000256" key="8">
    <source>
        <dbReference type="ARBA" id="ARBA00022989"/>
    </source>
</evidence>
<evidence type="ECO:0000256" key="5">
    <source>
        <dbReference type="ARBA" id="ARBA00014944"/>
    </source>
</evidence>
<evidence type="ECO:0000256" key="9">
    <source>
        <dbReference type="ARBA" id="ARBA00023098"/>
    </source>
</evidence>
<comment type="catalytic activity">
    <reaction evidence="13">
        <text>a CDP-1,2-diacyl-sn-glycerol + sn-glycerol 3-phosphate = a 1,2-diacyl-sn-glycero-3-phospho-(1'-sn-glycero-3'-phosphate) + CMP + H(+)</text>
        <dbReference type="Rhea" id="RHEA:12593"/>
        <dbReference type="ChEBI" id="CHEBI:15378"/>
        <dbReference type="ChEBI" id="CHEBI:57597"/>
        <dbReference type="ChEBI" id="CHEBI:58332"/>
        <dbReference type="ChEBI" id="CHEBI:60110"/>
        <dbReference type="ChEBI" id="CHEBI:60377"/>
        <dbReference type="EC" id="2.7.8.5"/>
    </reaction>
</comment>
<dbReference type="GO" id="GO:0008444">
    <property type="term" value="F:CDP-diacylglycerol-glycerol-3-phosphate 3-phosphatidyltransferase activity"/>
    <property type="evidence" value="ECO:0007669"/>
    <property type="project" value="UniProtKB-EC"/>
</dbReference>
<comment type="pathway">
    <text evidence="2">Phospholipid metabolism; phosphatidylglycerol biosynthesis; phosphatidylglycerol from CDP-diacylglycerol: step 1/2.</text>
</comment>
<dbReference type="PANTHER" id="PTHR14269:SF11">
    <property type="entry name" value="CDP-DIACYLGLYCEROL--GLYCEROL-3-PHOSPHATE 3-PHOSPHATIDYLTRANSFERASE"/>
    <property type="match status" value="1"/>
</dbReference>
<dbReference type="InterPro" id="IPR050324">
    <property type="entry name" value="CDP-alcohol_PTase-I"/>
</dbReference>
<evidence type="ECO:0000313" key="16">
    <source>
        <dbReference type="Proteomes" id="UP000035760"/>
    </source>
</evidence>
<dbReference type="Proteomes" id="UP000035760">
    <property type="component" value="Unassembled WGS sequence"/>
</dbReference>
<dbReference type="EMBL" id="CBTJ020000002">
    <property type="protein sequence ID" value="CDI01061.1"/>
    <property type="molecule type" value="Genomic_DNA"/>
</dbReference>
<evidence type="ECO:0000313" key="15">
    <source>
        <dbReference type="EMBL" id="CDI01061.1"/>
    </source>
</evidence>
<accession>W6M148</accession>
<keyword evidence="12" id="KW-1208">Phospholipid metabolism</keyword>
<reference evidence="15" key="2">
    <citation type="submission" date="2014-03" db="EMBL/GenBank/DDBJ databases">
        <title>Candidatus Competibacter-lineage genomes retrieved from metagenomes reveal functional metabolic diversity.</title>
        <authorList>
            <person name="McIlroy S.J."/>
            <person name="Albertsen M."/>
            <person name="Andresen E.K."/>
            <person name="Saunders A.M."/>
            <person name="Kristiansen R."/>
            <person name="Stokholm-Bjerregaard M."/>
            <person name="Nielsen K.L."/>
            <person name="Nielsen P.H."/>
        </authorList>
    </citation>
    <scope>NUCLEOTIDE SEQUENCE</scope>
    <source>
        <strain evidence="15">Run_A_D11</strain>
    </source>
</reference>
<proteinExistence type="inferred from homology"/>
<evidence type="ECO:0000256" key="10">
    <source>
        <dbReference type="ARBA" id="ARBA00023136"/>
    </source>
</evidence>
<dbReference type="GO" id="GO:0016020">
    <property type="term" value="C:membrane"/>
    <property type="evidence" value="ECO:0007669"/>
    <property type="project" value="UniProtKB-SubCell"/>
</dbReference>
<dbReference type="Gene3D" id="1.20.120.1760">
    <property type="match status" value="1"/>
</dbReference>
<comment type="subcellular location">
    <subcellularLocation>
        <location evidence="1">Membrane</location>
        <topology evidence="1">Multi-pass membrane protein</topology>
    </subcellularLocation>
</comment>
<dbReference type="PANTHER" id="PTHR14269">
    <property type="entry name" value="CDP-DIACYLGLYCEROL--GLYCEROL-3-PHOSPHATE 3-PHOSPHATIDYLTRANSFERASE-RELATED"/>
    <property type="match status" value="1"/>
</dbReference>
<evidence type="ECO:0000256" key="13">
    <source>
        <dbReference type="ARBA" id="ARBA00048586"/>
    </source>
</evidence>
<gene>
    <name evidence="15" type="ORF">BN873_100073</name>
</gene>
<dbReference type="InterPro" id="IPR043130">
    <property type="entry name" value="CDP-OH_PTrfase_TM_dom"/>
</dbReference>
<evidence type="ECO:0000256" key="2">
    <source>
        <dbReference type="ARBA" id="ARBA00005042"/>
    </source>
</evidence>
<keyword evidence="16" id="KW-1185">Reference proteome</keyword>
<keyword evidence="7 14" id="KW-0812">Transmembrane</keyword>